<evidence type="ECO:0000256" key="1">
    <source>
        <dbReference type="ARBA" id="ARBA00004370"/>
    </source>
</evidence>
<keyword evidence="6" id="KW-1185">Reference proteome</keyword>
<evidence type="ECO:0000256" key="2">
    <source>
        <dbReference type="ARBA" id="ARBA00022692"/>
    </source>
</evidence>
<dbReference type="SUPFAM" id="SSF103506">
    <property type="entry name" value="Mitochondrial carrier"/>
    <property type="match status" value="1"/>
</dbReference>
<evidence type="ECO:0000256" key="3">
    <source>
        <dbReference type="ARBA" id="ARBA00022989"/>
    </source>
</evidence>
<dbReference type="InterPro" id="IPR023395">
    <property type="entry name" value="MCP_dom_sf"/>
</dbReference>
<reference evidence="5" key="1">
    <citation type="submission" date="2020-11" db="EMBL/GenBank/DDBJ databases">
        <authorList>
            <consortium name="DOE Joint Genome Institute"/>
            <person name="Ahrendt S."/>
            <person name="Riley R."/>
            <person name="Andreopoulos W."/>
            <person name="Labutti K."/>
            <person name="Pangilinan J."/>
            <person name="Ruiz-Duenas F.J."/>
            <person name="Barrasa J.M."/>
            <person name="Sanchez-Garcia M."/>
            <person name="Camarero S."/>
            <person name="Miyauchi S."/>
            <person name="Serrano A."/>
            <person name="Linde D."/>
            <person name="Babiker R."/>
            <person name="Drula E."/>
            <person name="Ayuso-Fernandez I."/>
            <person name="Pacheco R."/>
            <person name="Padilla G."/>
            <person name="Ferreira P."/>
            <person name="Barriuso J."/>
            <person name="Kellner H."/>
            <person name="Castanera R."/>
            <person name="Alfaro M."/>
            <person name="Ramirez L."/>
            <person name="Pisabarro A.G."/>
            <person name="Kuo A."/>
            <person name="Tritt A."/>
            <person name="Lipzen A."/>
            <person name="He G."/>
            <person name="Yan M."/>
            <person name="Ng V."/>
            <person name="Cullen D."/>
            <person name="Martin F."/>
            <person name="Rosso M.-N."/>
            <person name="Henrissat B."/>
            <person name="Hibbett D."/>
            <person name="Martinez A.T."/>
            <person name="Grigoriev I.V."/>
        </authorList>
    </citation>
    <scope>NUCLEOTIDE SEQUENCE</scope>
    <source>
        <strain evidence="5">CIRM-BRFM 674</strain>
    </source>
</reference>
<name>A0A9P5YXA7_9AGAR</name>
<dbReference type="Gene3D" id="1.50.40.10">
    <property type="entry name" value="Mitochondrial carrier domain"/>
    <property type="match status" value="1"/>
</dbReference>
<keyword evidence="2" id="KW-0812">Transmembrane</keyword>
<dbReference type="EMBL" id="MU155279">
    <property type="protein sequence ID" value="KAF9476876.1"/>
    <property type="molecule type" value="Genomic_DNA"/>
</dbReference>
<dbReference type="OrthoDB" id="14252at2759"/>
<protein>
    <submittedName>
        <fullName evidence="5">Uncharacterized protein</fullName>
    </submittedName>
</protein>
<evidence type="ECO:0000256" key="4">
    <source>
        <dbReference type="ARBA" id="ARBA00023136"/>
    </source>
</evidence>
<accession>A0A9P5YXA7</accession>
<dbReference type="Proteomes" id="UP000807469">
    <property type="component" value="Unassembled WGS sequence"/>
</dbReference>
<evidence type="ECO:0000313" key="6">
    <source>
        <dbReference type="Proteomes" id="UP000807469"/>
    </source>
</evidence>
<organism evidence="5 6">
    <name type="scientific">Pholiota conissans</name>
    <dbReference type="NCBI Taxonomy" id="109636"/>
    <lineage>
        <taxon>Eukaryota</taxon>
        <taxon>Fungi</taxon>
        <taxon>Dikarya</taxon>
        <taxon>Basidiomycota</taxon>
        <taxon>Agaricomycotina</taxon>
        <taxon>Agaricomycetes</taxon>
        <taxon>Agaricomycetidae</taxon>
        <taxon>Agaricales</taxon>
        <taxon>Agaricineae</taxon>
        <taxon>Strophariaceae</taxon>
        <taxon>Pholiota</taxon>
    </lineage>
</organism>
<comment type="subcellular location">
    <subcellularLocation>
        <location evidence="1">Membrane</location>
    </subcellularLocation>
</comment>
<dbReference type="GO" id="GO:0016020">
    <property type="term" value="C:membrane"/>
    <property type="evidence" value="ECO:0007669"/>
    <property type="project" value="UniProtKB-SubCell"/>
</dbReference>
<evidence type="ECO:0000313" key="5">
    <source>
        <dbReference type="EMBL" id="KAF9476876.1"/>
    </source>
</evidence>
<keyword evidence="3" id="KW-1133">Transmembrane helix</keyword>
<dbReference type="AlphaFoldDB" id="A0A9P5YXA7"/>
<proteinExistence type="predicted"/>
<gene>
    <name evidence="5" type="ORF">BDN70DRAFT_995371</name>
</gene>
<keyword evidence="4" id="KW-0472">Membrane</keyword>
<sequence>MLNCYRFYAAFEFSKRRFSAKYGSDLPVCTLLASRSTRGIAYWLSCYPLDVVKSRVQLSATPPTGKSI</sequence>
<comment type="caution">
    <text evidence="5">The sequence shown here is derived from an EMBL/GenBank/DDBJ whole genome shotgun (WGS) entry which is preliminary data.</text>
</comment>